<organism evidence="1 2">
    <name type="scientific">Holothuria leucospilota</name>
    <name type="common">Black long sea cucumber</name>
    <name type="synonym">Mertensiothuria leucospilota</name>
    <dbReference type="NCBI Taxonomy" id="206669"/>
    <lineage>
        <taxon>Eukaryota</taxon>
        <taxon>Metazoa</taxon>
        <taxon>Echinodermata</taxon>
        <taxon>Eleutherozoa</taxon>
        <taxon>Echinozoa</taxon>
        <taxon>Holothuroidea</taxon>
        <taxon>Aspidochirotacea</taxon>
        <taxon>Aspidochirotida</taxon>
        <taxon>Holothuriidae</taxon>
        <taxon>Holothuria</taxon>
    </lineage>
</organism>
<sequence>MSGALLEYYSWILSDILRDLEPTVSKFIKNDLTEVFKNLQKSHLFHIAEDADDDSADSSKKFTGKSVGEKSASSETCFFCDKPAPDGKSVTRKASTFGLDINVRKAAMKLQDKSVLAKLSAGDLIAQEARYHLPYLLSLYNRARDKKQEDSGVDKMSHGLALAELVSYIEDTRMDSLVAPIFKLSNQVDLMLDQH</sequence>
<dbReference type="PANTHER" id="PTHR47018">
    <property type="entry name" value="CXC DOMAIN-CONTAINING PROTEIN-RELATED"/>
    <property type="match status" value="1"/>
</dbReference>
<gene>
    <name evidence="1" type="ORF">HOLleu_16213</name>
</gene>
<dbReference type="Proteomes" id="UP001152320">
    <property type="component" value="Chromosome 7"/>
</dbReference>
<proteinExistence type="predicted"/>
<evidence type="ECO:0000313" key="2">
    <source>
        <dbReference type="Proteomes" id="UP001152320"/>
    </source>
</evidence>
<keyword evidence="2" id="KW-1185">Reference proteome</keyword>
<reference evidence="1" key="1">
    <citation type="submission" date="2021-10" db="EMBL/GenBank/DDBJ databases">
        <title>Tropical sea cucumber genome reveals ecological adaptation and Cuvierian tubules defense mechanism.</title>
        <authorList>
            <person name="Chen T."/>
        </authorList>
    </citation>
    <scope>NUCLEOTIDE SEQUENCE</scope>
    <source>
        <strain evidence="1">Nanhai2018</strain>
        <tissue evidence="1">Muscle</tissue>
    </source>
</reference>
<dbReference type="EMBL" id="JAIZAY010000007">
    <property type="protein sequence ID" value="KAJ8038713.1"/>
    <property type="molecule type" value="Genomic_DNA"/>
</dbReference>
<comment type="caution">
    <text evidence="1">The sequence shown here is derived from an EMBL/GenBank/DDBJ whole genome shotgun (WGS) entry which is preliminary data.</text>
</comment>
<dbReference type="PANTHER" id="PTHR47018:SF4">
    <property type="match status" value="1"/>
</dbReference>
<accession>A0A9Q1HAS1</accession>
<dbReference type="OrthoDB" id="5988189at2759"/>
<protein>
    <submittedName>
        <fullName evidence="1">Uncharacterized protein</fullName>
    </submittedName>
</protein>
<dbReference type="AlphaFoldDB" id="A0A9Q1HAS1"/>
<evidence type="ECO:0000313" key="1">
    <source>
        <dbReference type="EMBL" id="KAJ8038713.1"/>
    </source>
</evidence>
<name>A0A9Q1HAS1_HOLLE</name>